<protein>
    <submittedName>
        <fullName evidence="8">Cytochrome c biogenesis protein</fullName>
    </submittedName>
</protein>
<evidence type="ECO:0000256" key="2">
    <source>
        <dbReference type="ARBA" id="ARBA00022692"/>
    </source>
</evidence>
<name>A0A8J4DMX5_9ACTN</name>
<keyword evidence="4 6" id="KW-1133">Transmembrane helix</keyword>
<dbReference type="InterPro" id="IPR007816">
    <property type="entry name" value="ResB-like_domain"/>
</dbReference>
<feature type="domain" description="ResB-like" evidence="7">
    <location>
        <begin position="1"/>
        <end position="487"/>
    </location>
</feature>
<evidence type="ECO:0000256" key="4">
    <source>
        <dbReference type="ARBA" id="ARBA00022989"/>
    </source>
</evidence>
<evidence type="ECO:0000313" key="8">
    <source>
        <dbReference type="EMBL" id="GIJ06645.1"/>
    </source>
</evidence>
<keyword evidence="9" id="KW-1185">Reference proteome</keyword>
<keyword evidence="3" id="KW-0201">Cytochrome c-type biogenesis</keyword>
<dbReference type="Pfam" id="PF05140">
    <property type="entry name" value="ResB"/>
    <property type="match status" value="1"/>
</dbReference>
<evidence type="ECO:0000313" key="9">
    <source>
        <dbReference type="Proteomes" id="UP000652013"/>
    </source>
</evidence>
<comment type="caution">
    <text evidence="8">The sequence shown here is derived from an EMBL/GenBank/DDBJ whole genome shotgun (WGS) entry which is preliminary data.</text>
</comment>
<evidence type="ECO:0000256" key="6">
    <source>
        <dbReference type="SAM" id="Phobius"/>
    </source>
</evidence>
<dbReference type="PANTHER" id="PTHR31566">
    <property type="entry name" value="CYTOCHROME C BIOGENESIS PROTEIN CCS1, CHLOROPLASTIC"/>
    <property type="match status" value="1"/>
</dbReference>
<reference evidence="8" key="1">
    <citation type="submission" date="2021-01" db="EMBL/GenBank/DDBJ databases">
        <title>Whole genome shotgun sequence of Spirilliplanes yamanashiensis NBRC 15828.</title>
        <authorList>
            <person name="Komaki H."/>
            <person name="Tamura T."/>
        </authorList>
    </citation>
    <scope>NUCLEOTIDE SEQUENCE</scope>
    <source>
        <strain evidence="8">NBRC 15828</strain>
    </source>
</reference>
<evidence type="ECO:0000256" key="3">
    <source>
        <dbReference type="ARBA" id="ARBA00022748"/>
    </source>
</evidence>
<keyword evidence="2 6" id="KW-0812">Transmembrane</keyword>
<dbReference type="InterPro" id="IPR023494">
    <property type="entry name" value="Cyt_c_bgen_Ccs1/CcsB/ResB"/>
</dbReference>
<evidence type="ECO:0000256" key="1">
    <source>
        <dbReference type="ARBA" id="ARBA00004141"/>
    </source>
</evidence>
<dbReference type="GO" id="GO:0017004">
    <property type="term" value="P:cytochrome complex assembly"/>
    <property type="evidence" value="ECO:0007669"/>
    <property type="project" value="UniProtKB-KW"/>
</dbReference>
<dbReference type="AlphaFoldDB" id="A0A8J4DMX5"/>
<feature type="transmembrane region" description="Helical" evidence="6">
    <location>
        <begin position="58"/>
        <end position="79"/>
    </location>
</feature>
<dbReference type="Proteomes" id="UP000652013">
    <property type="component" value="Unassembled WGS sequence"/>
</dbReference>
<organism evidence="8 9">
    <name type="scientific">Spirilliplanes yamanashiensis</name>
    <dbReference type="NCBI Taxonomy" id="42233"/>
    <lineage>
        <taxon>Bacteria</taxon>
        <taxon>Bacillati</taxon>
        <taxon>Actinomycetota</taxon>
        <taxon>Actinomycetes</taxon>
        <taxon>Micromonosporales</taxon>
        <taxon>Micromonosporaceae</taxon>
        <taxon>Spirilliplanes</taxon>
    </lineage>
</organism>
<sequence length="505" mass="54819">MRTALVLLFLLALAAVPGSVLPQRTVNREAVGRYFAAHPELAPWLDRLGGFDVYASPWFSAVYLLLFTSLVGCVLPRLIEHARALRSAPPDAPRRLERLPAYAAARPHPTEPATTARTAAGVLRAARFRTVLREHPDGSWTVSAEKGYLKEAGNLLFHLSLLAVLAGLAFGSWYGWHGNRVLVAGRDTAFCNTPQQFDDAGFGARVAATDLPGFCLQLDEFTATYQPSGQPRSFDAAVTVEGLGPARTANFTVNAPLRLGPATVYLLGHGYAPVLRYTDRYGRAQTQTAAFLPTDGMITSEGVAMFPDVNDDPRTSTREPAAQVAFEGLYLPTAPDAPPFTRSQFPAERNPALMLWTYRGDLGLDVGLPKSVYQLDRRQIDRGKLAQVGEPRLVRRGEKVSLDDGTTVEFVGTRQWIAISVRHDPAQPVVLAGATLALLGMTLSLMGRRRRVWFRIGPADGADCHRTLVEAGGLPRTEQAGFADEFNGLVRAVDDAATAPPGQIR</sequence>
<gene>
    <name evidence="8" type="ORF">Sya03_59970</name>
</gene>
<accession>A0A8J4DMX5</accession>
<comment type="subcellular location">
    <subcellularLocation>
        <location evidence="1">Membrane</location>
        <topology evidence="1">Multi-pass membrane protein</topology>
    </subcellularLocation>
</comment>
<dbReference type="EMBL" id="BOOY01000043">
    <property type="protein sequence ID" value="GIJ06645.1"/>
    <property type="molecule type" value="Genomic_DNA"/>
</dbReference>
<feature type="transmembrane region" description="Helical" evidence="6">
    <location>
        <begin position="155"/>
        <end position="176"/>
    </location>
</feature>
<evidence type="ECO:0000256" key="5">
    <source>
        <dbReference type="ARBA" id="ARBA00023136"/>
    </source>
</evidence>
<evidence type="ECO:0000259" key="7">
    <source>
        <dbReference type="Pfam" id="PF05140"/>
    </source>
</evidence>
<dbReference type="GO" id="GO:0016020">
    <property type="term" value="C:membrane"/>
    <property type="evidence" value="ECO:0007669"/>
    <property type="project" value="UniProtKB-SubCell"/>
</dbReference>
<proteinExistence type="predicted"/>
<dbReference type="PANTHER" id="PTHR31566:SF0">
    <property type="entry name" value="CYTOCHROME C BIOGENESIS PROTEIN CCS1, CHLOROPLASTIC"/>
    <property type="match status" value="1"/>
</dbReference>
<keyword evidence="5 6" id="KW-0472">Membrane</keyword>